<keyword evidence="8" id="KW-0732">Signal</keyword>
<evidence type="ECO:0000256" key="6">
    <source>
        <dbReference type="ARBA" id="ARBA00023295"/>
    </source>
</evidence>
<dbReference type="InterPro" id="IPR008928">
    <property type="entry name" value="6-hairpin_glycosidase_sf"/>
</dbReference>
<gene>
    <name evidence="9" type="ORF">PUN28_019111</name>
</gene>
<proteinExistence type="inferred from homology"/>
<dbReference type="InterPro" id="IPR018232">
    <property type="entry name" value="Glyco_hydro_37_CS"/>
</dbReference>
<keyword evidence="5 7" id="KW-0378">Hydrolase</keyword>
<evidence type="ECO:0000256" key="7">
    <source>
        <dbReference type="RuleBase" id="RU361180"/>
    </source>
</evidence>
<organism evidence="9 10">
    <name type="scientific">Cardiocondyla obscurior</name>
    <dbReference type="NCBI Taxonomy" id="286306"/>
    <lineage>
        <taxon>Eukaryota</taxon>
        <taxon>Metazoa</taxon>
        <taxon>Ecdysozoa</taxon>
        <taxon>Arthropoda</taxon>
        <taxon>Hexapoda</taxon>
        <taxon>Insecta</taxon>
        <taxon>Pterygota</taxon>
        <taxon>Neoptera</taxon>
        <taxon>Endopterygota</taxon>
        <taxon>Hymenoptera</taxon>
        <taxon>Apocrita</taxon>
        <taxon>Aculeata</taxon>
        <taxon>Formicoidea</taxon>
        <taxon>Formicidae</taxon>
        <taxon>Myrmicinae</taxon>
        <taxon>Cardiocondyla</taxon>
    </lineage>
</organism>
<dbReference type="AlphaFoldDB" id="A0AAW2EJF0"/>
<dbReference type="PRINTS" id="PR00744">
    <property type="entry name" value="GLHYDRLASE37"/>
</dbReference>
<dbReference type="Gene3D" id="1.50.10.10">
    <property type="match status" value="1"/>
</dbReference>
<dbReference type="PANTHER" id="PTHR23403">
    <property type="entry name" value="TREHALASE"/>
    <property type="match status" value="1"/>
</dbReference>
<reference evidence="9 10" key="1">
    <citation type="submission" date="2023-03" db="EMBL/GenBank/DDBJ databases">
        <title>High recombination rates correlate with genetic variation in Cardiocondyla obscurior ants.</title>
        <authorList>
            <person name="Errbii M."/>
        </authorList>
    </citation>
    <scope>NUCLEOTIDE SEQUENCE [LARGE SCALE GENOMIC DNA]</scope>
    <source>
        <strain evidence="9">Alpha-2009</strain>
        <tissue evidence="9">Whole body</tissue>
    </source>
</reference>
<dbReference type="InterPro" id="IPR012341">
    <property type="entry name" value="6hp_glycosidase-like_sf"/>
</dbReference>
<dbReference type="InterPro" id="IPR001661">
    <property type="entry name" value="Glyco_hydro_37"/>
</dbReference>
<dbReference type="PROSITE" id="PS00928">
    <property type="entry name" value="TREHALASE_2"/>
    <property type="match status" value="1"/>
</dbReference>
<evidence type="ECO:0000256" key="1">
    <source>
        <dbReference type="ARBA" id="ARBA00001576"/>
    </source>
</evidence>
<evidence type="ECO:0000256" key="3">
    <source>
        <dbReference type="ARBA" id="ARBA00012757"/>
    </source>
</evidence>
<protein>
    <recommendedName>
        <fullName evidence="4 7">Trehalase</fullName>
        <ecNumber evidence="3 7">3.2.1.28</ecNumber>
    </recommendedName>
    <alternativeName>
        <fullName evidence="7">Alpha-trehalose glucohydrolase</fullName>
    </alternativeName>
</protein>
<dbReference type="Pfam" id="PF01204">
    <property type="entry name" value="Trehalase"/>
    <property type="match status" value="1"/>
</dbReference>
<dbReference type="EMBL" id="JADYXP020000024">
    <property type="protein sequence ID" value="KAL0101757.1"/>
    <property type="molecule type" value="Genomic_DNA"/>
</dbReference>
<feature type="signal peptide" evidence="8">
    <location>
        <begin position="1"/>
        <end position="17"/>
    </location>
</feature>
<keyword evidence="6 7" id="KW-0326">Glycosidase</keyword>
<evidence type="ECO:0000256" key="4">
    <source>
        <dbReference type="ARBA" id="ARBA00019905"/>
    </source>
</evidence>
<dbReference type="SUPFAM" id="SSF48208">
    <property type="entry name" value="Six-hairpin glycosidases"/>
    <property type="match status" value="1"/>
</dbReference>
<dbReference type="PANTHER" id="PTHR23403:SF1">
    <property type="entry name" value="TREHALASE"/>
    <property type="match status" value="1"/>
</dbReference>
<comment type="catalytic activity">
    <reaction evidence="1 7">
        <text>alpha,alpha-trehalose + H2O = alpha-D-glucose + beta-D-glucose</text>
        <dbReference type="Rhea" id="RHEA:32675"/>
        <dbReference type="ChEBI" id="CHEBI:15377"/>
        <dbReference type="ChEBI" id="CHEBI:15903"/>
        <dbReference type="ChEBI" id="CHEBI:16551"/>
        <dbReference type="ChEBI" id="CHEBI:17925"/>
        <dbReference type="EC" id="3.2.1.28"/>
    </reaction>
</comment>
<dbReference type="Proteomes" id="UP001430953">
    <property type="component" value="Unassembled WGS sequence"/>
</dbReference>
<feature type="chain" id="PRO_5043632272" description="Trehalase" evidence="8">
    <location>
        <begin position="18"/>
        <end position="579"/>
    </location>
</feature>
<comment type="caution">
    <text evidence="9">The sequence shown here is derived from an EMBL/GenBank/DDBJ whole genome shotgun (WGS) entry which is preliminary data.</text>
</comment>
<sequence>MTATVLIISLAIALSDAATIARVTSDASPPGPKDVCDSEVYCEGPLLHTVQLAGIFNDSKTFVDLYQLNDPDVTIANFKDLMKATNNSPNRNDVAAFVEKNFATKNELDNSTLPDWKERPSIVETIGDPTYREWVIRLNTIWKTLARKINSDLIVNPQRHSLIYVNNTFIIPGGRFKEFYYWDSYWIIEGLLLCDMPHTVKGMIENFLSIVERYGFIPNGGRVYYLSRSQPPLLIPMVMKYYEKTGDIKFLRKHVATLEKEFKYWQDEKTVDVKKNGKTYRMARYVVNSNGPRPESYKEDYRLAQKVPEQEQVALYNNLKAAAESGWDFSYRWCIRTNNDSLSLLNVSTSDIIPVDLNAILEKNARQLSKIHSILHNWRKGTLYKKIANDYQEAIDNVLWNESEGIWLDYDTINKQPRNMFYPSNLSPLYTRSYNFKFRQYYAKNAVSYLKKNKIDSYFGGTPSSADFTGEQWDYPNAWPPLQSFIILGLHQTQVKEAENFARTLADRWLRSNFLGYDEYGKMFEKYNALHPGESGGGGEYNVQEGFGWSNGLIFELFKIYPNAQYVENRSDYENNTDR</sequence>
<evidence type="ECO:0000256" key="8">
    <source>
        <dbReference type="SAM" id="SignalP"/>
    </source>
</evidence>
<dbReference type="GO" id="GO:0005993">
    <property type="term" value="P:trehalose catabolic process"/>
    <property type="evidence" value="ECO:0007669"/>
    <property type="project" value="TreeGrafter"/>
</dbReference>
<evidence type="ECO:0000313" key="9">
    <source>
        <dbReference type="EMBL" id="KAL0101757.1"/>
    </source>
</evidence>
<name>A0AAW2EJF0_9HYME</name>
<dbReference type="EC" id="3.2.1.28" evidence="3 7"/>
<keyword evidence="10" id="KW-1185">Reference proteome</keyword>
<evidence type="ECO:0000256" key="5">
    <source>
        <dbReference type="ARBA" id="ARBA00022801"/>
    </source>
</evidence>
<accession>A0AAW2EJF0</accession>
<dbReference type="GO" id="GO:0004555">
    <property type="term" value="F:alpha,alpha-trehalase activity"/>
    <property type="evidence" value="ECO:0007669"/>
    <property type="project" value="UniProtKB-EC"/>
</dbReference>
<comment type="similarity">
    <text evidence="2 7">Belongs to the glycosyl hydrolase 37 family.</text>
</comment>
<evidence type="ECO:0000256" key="2">
    <source>
        <dbReference type="ARBA" id="ARBA00005615"/>
    </source>
</evidence>
<dbReference type="PROSITE" id="PS00927">
    <property type="entry name" value="TREHALASE_1"/>
    <property type="match status" value="1"/>
</dbReference>
<evidence type="ECO:0000313" key="10">
    <source>
        <dbReference type="Proteomes" id="UP001430953"/>
    </source>
</evidence>